<dbReference type="GO" id="GO:0006355">
    <property type="term" value="P:regulation of DNA-templated transcription"/>
    <property type="evidence" value="ECO:0007669"/>
    <property type="project" value="InterPro"/>
</dbReference>
<feature type="region of interest" description="Disordered" evidence="1">
    <location>
        <begin position="384"/>
        <end position="419"/>
    </location>
</feature>
<dbReference type="EMBL" id="DF974461">
    <property type="protein sequence ID" value="GAU48706.1"/>
    <property type="molecule type" value="Genomic_DNA"/>
</dbReference>
<evidence type="ECO:0000313" key="3">
    <source>
        <dbReference type="EMBL" id="GAU48706.1"/>
    </source>
</evidence>
<accession>A0A2Z6NYZ1</accession>
<evidence type="ECO:0000256" key="2">
    <source>
        <dbReference type="SAM" id="Phobius"/>
    </source>
</evidence>
<dbReference type="Proteomes" id="UP000242715">
    <property type="component" value="Unassembled WGS sequence"/>
</dbReference>
<gene>
    <name evidence="3" type="ORF">TSUD_303190</name>
</gene>
<proteinExistence type="predicted"/>
<protein>
    <submittedName>
        <fullName evidence="3">Uncharacterized protein</fullName>
    </submittedName>
</protein>
<evidence type="ECO:0000256" key="1">
    <source>
        <dbReference type="SAM" id="MobiDB-lite"/>
    </source>
</evidence>
<organism evidence="3 4">
    <name type="scientific">Trifolium subterraneum</name>
    <name type="common">Subterranean clover</name>
    <dbReference type="NCBI Taxonomy" id="3900"/>
    <lineage>
        <taxon>Eukaryota</taxon>
        <taxon>Viridiplantae</taxon>
        <taxon>Streptophyta</taxon>
        <taxon>Embryophyta</taxon>
        <taxon>Tracheophyta</taxon>
        <taxon>Spermatophyta</taxon>
        <taxon>Magnoliopsida</taxon>
        <taxon>eudicotyledons</taxon>
        <taxon>Gunneridae</taxon>
        <taxon>Pentapetalae</taxon>
        <taxon>rosids</taxon>
        <taxon>fabids</taxon>
        <taxon>Fabales</taxon>
        <taxon>Fabaceae</taxon>
        <taxon>Papilionoideae</taxon>
        <taxon>50 kb inversion clade</taxon>
        <taxon>NPAAA clade</taxon>
        <taxon>Hologalegina</taxon>
        <taxon>IRL clade</taxon>
        <taxon>Trifolieae</taxon>
        <taxon>Trifolium</taxon>
    </lineage>
</organism>
<dbReference type="SUPFAM" id="SSF101941">
    <property type="entry name" value="NAC domain"/>
    <property type="match status" value="1"/>
</dbReference>
<dbReference type="InterPro" id="IPR036093">
    <property type="entry name" value="NAC_dom_sf"/>
</dbReference>
<keyword evidence="4" id="KW-1185">Reference proteome</keyword>
<name>A0A2Z6NYZ1_TRISU</name>
<reference evidence="4" key="1">
    <citation type="journal article" date="2017" name="Front. Plant Sci.">
        <title>Climate Clever Clovers: New Paradigm to Reduce the Environmental Footprint of Ruminants by Breeding Low Methanogenic Forages Utilizing Haplotype Variation.</title>
        <authorList>
            <person name="Kaur P."/>
            <person name="Appels R."/>
            <person name="Bayer P.E."/>
            <person name="Keeble-Gagnere G."/>
            <person name="Wang J."/>
            <person name="Hirakawa H."/>
            <person name="Shirasawa K."/>
            <person name="Vercoe P."/>
            <person name="Stefanova K."/>
            <person name="Durmic Z."/>
            <person name="Nichols P."/>
            <person name="Revell C."/>
            <person name="Isobe S.N."/>
            <person name="Edwards D."/>
            <person name="Erskine W."/>
        </authorList>
    </citation>
    <scope>NUCLEOTIDE SEQUENCE [LARGE SCALE GENOMIC DNA]</scope>
    <source>
        <strain evidence="4">cv. Daliak</strain>
    </source>
</reference>
<dbReference type="OrthoDB" id="737278at2759"/>
<sequence length="477" mass="53097">CVPSLDHGMAVLPLNSLPLGFRFRPSDEELVDYYLRSKINGNGDENPYVLCRLFKKNDESLEVSNCGEVEQTTSAPLTANYSPEEIQSDPAPITASTSQVTEEDKQLPFIPDLSEETISNVITSVDCHSDGYVAHDAQNQNVKLAPEEDQASILDMYYNPKEGLLLDDRLFSPVLAHMPQEFNYQANNESDGQYGLQYGTNDINISDFLNYNLNWDQLPCEEFSSHQQNFSLFNVIDNGSGSESEAGSNMTCMQAAYPQEAIDRRFPFATTPSFSTFDHSGDDQKSNVVLLQNNFPTSFPSDVNFGEVCNAVNGYDQQSNYNNTVMPAESGIVRRARPARDEQLKTNHMQGTAQRRIRLKVEHVANVSCTQEQHNSKPSIAVEEKAAENHASDAESATRTNHAYKQRKASKSIDNKKTSQKVANAGGLRDFLSVGRGPFRSRTSSNRTALWSSVFVVSASVLVSLVAFTNIWEYIKF</sequence>
<dbReference type="GO" id="GO:0003677">
    <property type="term" value="F:DNA binding"/>
    <property type="evidence" value="ECO:0007669"/>
    <property type="project" value="InterPro"/>
</dbReference>
<feature type="non-terminal residue" evidence="3">
    <location>
        <position position="1"/>
    </location>
</feature>
<keyword evidence="2" id="KW-0472">Membrane</keyword>
<feature type="compositionally biased region" description="Basic and acidic residues" evidence="1">
    <location>
        <begin position="384"/>
        <end position="393"/>
    </location>
</feature>
<feature type="transmembrane region" description="Helical" evidence="2">
    <location>
        <begin position="449"/>
        <end position="472"/>
    </location>
</feature>
<evidence type="ECO:0000313" key="4">
    <source>
        <dbReference type="Proteomes" id="UP000242715"/>
    </source>
</evidence>
<keyword evidence="2" id="KW-1133">Transmembrane helix</keyword>
<dbReference type="AlphaFoldDB" id="A0A2Z6NYZ1"/>
<keyword evidence="2" id="KW-0812">Transmembrane</keyword>